<dbReference type="InterPro" id="IPR048265">
    <property type="entry name" value="Rax2-like_third"/>
</dbReference>
<dbReference type="SUPFAM" id="SSF50965">
    <property type="entry name" value="Galactose oxidase, central domain"/>
    <property type="match status" value="1"/>
</dbReference>
<comment type="caution">
    <text evidence="7">The sequence shown here is derived from an EMBL/GenBank/DDBJ whole genome shotgun (WGS) entry which is preliminary data.</text>
</comment>
<dbReference type="InterPro" id="IPR011043">
    <property type="entry name" value="Gal_Oxase/kelch_b-propeller"/>
</dbReference>
<dbReference type="EMBL" id="JAHLUH010000002">
    <property type="protein sequence ID" value="KAG7729926.1"/>
    <property type="molecule type" value="Genomic_DNA"/>
</dbReference>
<evidence type="ECO:0000259" key="4">
    <source>
        <dbReference type="Pfam" id="PF12768"/>
    </source>
</evidence>
<dbReference type="SUPFAM" id="SSF101908">
    <property type="entry name" value="Putative isomerase YbhE"/>
    <property type="match status" value="1"/>
</dbReference>
<dbReference type="InterPro" id="IPR024982">
    <property type="entry name" value="Rax2-like_C"/>
</dbReference>
<feature type="transmembrane region" description="Helical" evidence="2">
    <location>
        <begin position="1084"/>
        <end position="1109"/>
    </location>
</feature>
<gene>
    <name evidence="7" type="ORF">KL933_001006</name>
</gene>
<keyword evidence="2" id="KW-0812">Transmembrane</keyword>
<feature type="domain" description="Rax2-like second" evidence="5">
    <location>
        <begin position="208"/>
        <end position="375"/>
    </location>
</feature>
<reference evidence="7" key="1">
    <citation type="journal article" date="2021" name="G3 (Bethesda)">
        <title>Genomic diversity, chromosomal rearrangements, and interspecies hybridization in the ogataea polymorpha species complex.</title>
        <authorList>
            <person name="Hanson S.J."/>
            <person name="Cinneide E.O."/>
            <person name="Salzberg L.I."/>
            <person name="Wolfe K.H."/>
            <person name="McGowan J."/>
            <person name="Fitzpatrick D.A."/>
            <person name="Matlin K."/>
        </authorList>
    </citation>
    <scope>NUCLEOTIDE SEQUENCE</scope>
    <source>
        <strain evidence="7">83-405-1</strain>
    </source>
</reference>
<dbReference type="Pfam" id="PF20843">
    <property type="entry name" value="Rax2_3"/>
    <property type="match status" value="1"/>
</dbReference>
<sequence>MKFSKTTALTSLALAQMTRGALFDAAQIDQPSILEPIFIYGQFDSISNYSDVSKYNLTTGNHGLWALSAINDSIIQLETTTATKVFNFNDTSFIYLVDGQPFIYDIEAKNSTPVRNWDQVEGNVSSVLLDNDEVYFGGDLSYNNEFGVVVYNLSNDTLTGTLFGGFNGTVNSMIHGSNKSIIFGGQFDSIGFPDILATNGSNSTLVDPDQLISLKYAQISSSSGSGAQTIVCPSDSAQWKLGEDEQGSWSAVLPNAVQPSKIRLYNLPDGNGVSLFRVITEPANGIMNMSYVDPDTLGTRYCDAWCPLLPNTNLSASIAQHKEMVNSGIYTAASNVTAGWIGFGENYQEFEFVNPLQVSEISIQVLDNYGSYAGLSGFEMFQYGTTIYANNTLNEPTCSNIESYSRASNLGDVDWTSAPGYLTTTIGNSDINAQGIRYHLNITYSGNYSVYLYTPGCLGDDSCGERGIVNASFYNSAELLSSKLVYQTNNEEKYDIIYSGYVDMEAGSQAHLDVTFDSALYSDHVTFVAGSVYAEFVGLDIKKEIRNKLNGLFEYRPGSEGPFGNSSIDLLGQNLTANANVTGLYLNDTVLYVAGDFESDYGENLIAFDTRTAGFNDISNVSDPVSQILAVDTDLVLVSEDQKVGLFNGSYHELAAPDHPFSAATFDYNSSEYISLISENNASVYDYAKQVWTTSDLLRPDISNAIKIDDVDFAVGQVVKYDARSINVAQIRNGSTFSLDSIRSGEVNAAINLNGTLILGGNFTTTDEKRNFVIVNGTTPNITFSDNSAVRALYSYKDAIYVAFDGMASIDGTSGSSLWVYNTTSQAHVFMSDRLTGSVTALGVNPKDSSVVLGGNFTSSRCSYLCLFDPRNRTLSAPSSQVSGEVTYLQYLDTLSILVSTNSPEPSFRLLNLSTSSVEPADYLDNISLPGNVKKFMVAGSHLNDTVIVMGDTYIGSIKGSSYSQIGEFGSNSTFTDFELVNSSVSFVNNQILVAAGKIVLPAYGVADLAAYNGKSWVPLVTAGQSFNSTLATVKGVVKSFRTVSYVTSATKSSTSSTSSSSSIQSGTPASKNKGTSHLTKGQVVGVGLALSVGTMFLFTAAAAGLYYASNRATRIAPLYSRVGEEKMVQAVPPDQVMNNMSKAKAS</sequence>
<accession>A0AAN6D8I7</accession>
<feature type="chain" id="PRO_5042841896" description="Bud site selection protein RAX2" evidence="3">
    <location>
        <begin position="21"/>
        <end position="1147"/>
    </location>
</feature>
<dbReference type="Pfam" id="PF20842">
    <property type="entry name" value="Rax2_2"/>
    <property type="match status" value="1"/>
</dbReference>
<dbReference type="GO" id="GO:0005935">
    <property type="term" value="C:cellular bud neck"/>
    <property type="evidence" value="ECO:0007669"/>
    <property type="project" value="TreeGrafter"/>
</dbReference>
<protein>
    <recommendedName>
        <fullName evidence="9">Bud site selection protein RAX2</fullName>
    </recommendedName>
</protein>
<evidence type="ECO:0000256" key="1">
    <source>
        <dbReference type="SAM" id="MobiDB-lite"/>
    </source>
</evidence>
<dbReference type="GO" id="GO:0000282">
    <property type="term" value="P:cellular bud site selection"/>
    <property type="evidence" value="ECO:0007669"/>
    <property type="project" value="TreeGrafter"/>
</dbReference>
<dbReference type="AlphaFoldDB" id="A0AAN6D8I7"/>
<dbReference type="GO" id="GO:0005621">
    <property type="term" value="C:cellular bud scar"/>
    <property type="evidence" value="ECO:0007669"/>
    <property type="project" value="TreeGrafter"/>
</dbReference>
<feature type="signal peptide" evidence="3">
    <location>
        <begin position="1"/>
        <end position="20"/>
    </location>
</feature>
<keyword evidence="2" id="KW-0472">Membrane</keyword>
<evidence type="ECO:0000313" key="8">
    <source>
        <dbReference type="Proteomes" id="UP000738402"/>
    </source>
</evidence>
<dbReference type="GO" id="GO:1902929">
    <property type="term" value="C:plasma membrane of growing cell tip"/>
    <property type="evidence" value="ECO:0007669"/>
    <property type="project" value="TreeGrafter"/>
</dbReference>
<dbReference type="PANTHER" id="PTHR31778">
    <property type="entry name" value="BUD SITE SELECTION PROTEIN RAX2"/>
    <property type="match status" value="1"/>
</dbReference>
<organism evidence="7 8">
    <name type="scientific">Ogataea haglerorum</name>
    <dbReference type="NCBI Taxonomy" id="1937702"/>
    <lineage>
        <taxon>Eukaryota</taxon>
        <taxon>Fungi</taxon>
        <taxon>Dikarya</taxon>
        <taxon>Ascomycota</taxon>
        <taxon>Saccharomycotina</taxon>
        <taxon>Pichiomycetes</taxon>
        <taxon>Pichiales</taxon>
        <taxon>Pichiaceae</taxon>
        <taxon>Ogataea</taxon>
    </lineage>
</organism>
<evidence type="ECO:0000259" key="5">
    <source>
        <dbReference type="Pfam" id="PF20842"/>
    </source>
</evidence>
<evidence type="ECO:0000313" key="7">
    <source>
        <dbReference type="EMBL" id="KAG7729926.1"/>
    </source>
</evidence>
<dbReference type="InterPro" id="IPR048266">
    <property type="entry name" value="Rax2-like_second"/>
</dbReference>
<dbReference type="Proteomes" id="UP000738402">
    <property type="component" value="Unassembled WGS sequence"/>
</dbReference>
<evidence type="ECO:0008006" key="9">
    <source>
        <dbReference type="Google" id="ProtNLM"/>
    </source>
</evidence>
<name>A0AAN6D8I7_9ASCO</name>
<evidence type="ECO:0000256" key="3">
    <source>
        <dbReference type="SAM" id="SignalP"/>
    </source>
</evidence>
<proteinExistence type="predicted"/>
<dbReference type="Pfam" id="PF12768">
    <property type="entry name" value="Rax2"/>
    <property type="match status" value="1"/>
</dbReference>
<feature type="region of interest" description="Disordered" evidence="1">
    <location>
        <begin position="1052"/>
        <end position="1077"/>
    </location>
</feature>
<feature type="domain" description="Rax2-like C-terminal" evidence="4">
    <location>
        <begin position="818"/>
        <end position="1030"/>
    </location>
</feature>
<feature type="domain" description="Rax2-like third" evidence="6">
    <location>
        <begin position="387"/>
        <end position="536"/>
    </location>
</feature>
<dbReference type="PANTHER" id="PTHR31778:SF2">
    <property type="entry name" value="BUD SITE SELECTION PROTEIN RAX2"/>
    <property type="match status" value="1"/>
</dbReference>
<evidence type="ECO:0000259" key="6">
    <source>
        <dbReference type="Pfam" id="PF20843"/>
    </source>
</evidence>
<keyword evidence="2" id="KW-1133">Transmembrane helix</keyword>
<feature type="compositionally biased region" description="Low complexity" evidence="1">
    <location>
        <begin position="1052"/>
        <end position="1071"/>
    </location>
</feature>
<keyword evidence="3" id="KW-0732">Signal</keyword>
<evidence type="ECO:0000256" key="2">
    <source>
        <dbReference type="SAM" id="Phobius"/>
    </source>
</evidence>